<dbReference type="Gramene" id="OE9A117611T1">
    <property type="protein sequence ID" value="OE9A117611C1"/>
    <property type="gene ID" value="OE9A117611"/>
</dbReference>
<organism evidence="6 7">
    <name type="scientific">Olea europaea subsp. europaea</name>
    <dbReference type="NCBI Taxonomy" id="158383"/>
    <lineage>
        <taxon>Eukaryota</taxon>
        <taxon>Viridiplantae</taxon>
        <taxon>Streptophyta</taxon>
        <taxon>Embryophyta</taxon>
        <taxon>Tracheophyta</taxon>
        <taxon>Spermatophyta</taxon>
        <taxon>Magnoliopsida</taxon>
        <taxon>eudicotyledons</taxon>
        <taxon>Gunneridae</taxon>
        <taxon>Pentapetalae</taxon>
        <taxon>asterids</taxon>
        <taxon>lamiids</taxon>
        <taxon>Lamiales</taxon>
        <taxon>Oleaceae</taxon>
        <taxon>Oleeae</taxon>
        <taxon>Olea</taxon>
    </lineage>
</organism>
<evidence type="ECO:0000313" key="7">
    <source>
        <dbReference type="Proteomes" id="UP000594638"/>
    </source>
</evidence>
<evidence type="ECO:0000259" key="5">
    <source>
        <dbReference type="Pfam" id="PF00931"/>
    </source>
</evidence>
<reference evidence="6 7" key="1">
    <citation type="submission" date="2019-12" db="EMBL/GenBank/DDBJ databases">
        <authorList>
            <person name="Alioto T."/>
            <person name="Alioto T."/>
            <person name="Gomez Garrido J."/>
        </authorList>
    </citation>
    <scope>NUCLEOTIDE SEQUENCE [LARGE SCALE GENOMIC DNA]</scope>
</reference>
<dbReference type="InterPro" id="IPR027417">
    <property type="entry name" value="P-loop_NTPase"/>
</dbReference>
<dbReference type="Pfam" id="PF00931">
    <property type="entry name" value="NB-ARC"/>
    <property type="match status" value="1"/>
</dbReference>
<dbReference type="SUPFAM" id="SSF52540">
    <property type="entry name" value="P-loop containing nucleoside triphosphate hydrolases"/>
    <property type="match status" value="1"/>
</dbReference>
<protein>
    <submittedName>
        <fullName evidence="6">Late blight resistance homolog R1A-10</fullName>
    </submittedName>
</protein>
<accession>A0A8S0PB13</accession>
<dbReference type="Proteomes" id="UP000594638">
    <property type="component" value="Unassembled WGS sequence"/>
</dbReference>
<gene>
    <name evidence="6" type="ORF">OLEA9_A117611</name>
</gene>
<dbReference type="GO" id="GO:0043531">
    <property type="term" value="F:ADP binding"/>
    <property type="evidence" value="ECO:0007669"/>
    <property type="project" value="InterPro"/>
</dbReference>
<dbReference type="AlphaFoldDB" id="A0A8S0PB13"/>
<keyword evidence="4" id="KW-0067">ATP-binding</keyword>
<dbReference type="EMBL" id="CACTIH010000020">
    <property type="protein sequence ID" value="CAA2934885.1"/>
    <property type="molecule type" value="Genomic_DNA"/>
</dbReference>
<evidence type="ECO:0000256" key="2">
    <source>
        <dbReference type="ARBA" id="ARBA00022741"/>
    </source>
</evidence>
<comment type="caution">
    <text evidence="6">The sequence shown here is derived from an EMBL/GenBank/DDBJ whole genome shotgun (WGS) entry which is preliminary data.</text>
</comment>
<dbReference type="Gene3D" id="3.40.50.300">
    <property type="entry name" value="P-loop containing nucleotide triphosphate hydrolases"/>
    <property type="match status" value="1"/>
</dbReference>
<dbReference type="PANTHER" id="PTHR36766">
    <property type="entry name" value="PLANT BROAD-SPECTRUM MILDEW RESISTANCE PROTEIN RPW8"/>
    <property type="match status" value="1"/>
</dbReference>
<sequence length="389" mass="44985">MPELKNFFTMQNSLYLLQFSYEDLPWDVERIFVGSYASVIWADSIEFLIETIGILLSCQRHSNVLVSNQVSVLLKELKFLSTFILDTFECVGDEEQNLHILQDIDDVFMEVRLFLQSFFFTTDIVTARKMDRAVFILLRRIEIVKVKIKDRWIAFSTNLGIGSLQVEESPIEVSSSQDKSIPIVEETPVGLEEMTTRIASKLLGGPEYRQIISIAGMPGLGKATLAKKIYELSNVRHYFDKLSWCVVSQTYNKRKLLIDILSSLSDLNRDYISEIEDEGKLAERLYESLKGRRYLIVMDDLWDTNAWDDLKSLFPEDRNGSRILFTGRLKNVALEISHVIIEPPLLSTDESWDLLKKNVFKKERYPQELQDIGMQIAKNCHGLRFQSLR</sequence>
<keyword evidence="3" id="KW-0611">Plant defense</keyword>
<evidence type="ECO:0000256" key="3">
    <source>
        <dbReference type="ARBA" id="ARBA00022821"/>
    </source>
</evidence>
<evidence type="ECO:0000256" key="4">
    <source>
        <dbReference type="ARBA" id="ARBA00022840"/>
    </source>
</evidence>
<dbReference type="OrthoDB" id="3027644at2759"/>
<comment type="similarity">
    <text evidence="1">Belongs to the disease resistance NB-LRR family.</text>
</comment>
<proteinExistence type="inferred from homology"/>
<feature type="domain" description="NB-ARC" evidence="5">
    <location>
        <begin position="192"/>
        <end position="363"/>
    </location>
</feature>
<evidence type="ECO:0000256" key="1">
    <source>
        <dbReference type="ARBA" id="ARBA00008894"/>
    </source>
</evidence>
<keyword evidence="7" id="KW-1185">Reference proteome</keyword>
<keyword evidence="2" id="KW-0547">Nucleotide-binding</keyword>
<dbReference type="InterPro" id="IPR002182">
    <property type="entry name" value="NB-ARC"/>
</dbReference>
<evidence type="ECO:0000313" key="6">
    <source>
        <dbReference type="EMBL" id="CAA2934885.1"/>
    </source>
</evidence>
<dbReference type="GO" id="GO:0006952">
    <property type="term" value="P:defense response"/>
    <property type="evidence" value="ECO:0007669"/>
    <property type="project" value="UniProtKB-KW"/>
</dbReference>
<dbReference type="PRINTS" id="PR00364">
    <property type="entry name" value="DISEASERSIST"/>
</dbReference>
<dbReference type="PANTHER" id="PTHR36766:SF44">
    <property type="entry name" value="NBS-CODING RESISTANCE GENE ANALOG"/>
    <property type="match status" value="1"/>
</dbReference>
<dbReference type="GO" id="GO:0005524">
    <property type="term" value="F:ATP binding"/>
    <property type="evidence" value="ECO:0007669"/>
    <property type="project" value="UniProtKB-KW"/>
</dbReference>
<dbReference type="FunFam" id="3.40.50.300:FF:001091">
    <property type="entry name" value="Probable disease resistance protein At1g61300"/>
    <property type="match status" value="1"/>
</dbReference>
<name>A0A8S0PB13_OLEEU</name>